<sequence length="280" mass="31028">MEEPSIEKSMQPSLDAVEEAVRRALSHTVRRPLVVGLCGAQGSGKSTLAAALANRLERAGIATAILSIDDLYRTRSEREELARRVHPLFITRGVPGTHDIALGLHVIEALEQGRDVALPRFDKAHDDRAPPAVWGKAGAATQVLLLEGWCIGARPQDETELASPINRLERDEDPQGLWRGHANAALAGEYQHLFARIDLLILLAAPDFDTVLGWRTEQEHELRRTVPPEAPGIMSDAALARFVEHYERLTRHILTEMPARADLVIALDADRRVRKIMEKS</sequence>
<dbReference type="Pfam" id="PF00485">
    <property type="entry name" value="PRK"/>
    <property type="match status" value="1"/>
</dbReference>
<dbReference type="GO" id="GO:0016301">
    <property type="term" value="F:kinase activity"/>
    <property type="evidence" value="ECO:0007669"/>
    <property type="project" value="InterPro"/>
</dbReference>
<comment type="caution">
    <text evidence="2">The sequence shown here is derived from an EMBL/GenBank/DDBJ whole genome shotgun (WGS) entry which is preliminary data.</text>
</comment>
<dbReference type="Gene3D" id="3.40.50.300">
    <property type="entry name" value="P-loop containing nucleotide triphosphate hydrolases"/>
    <property type="match status" value="1"/>
</dbReference>
<reference evidence="2 3" key="1">
    <citation type="submission" date="2013-09" db="EMBL/GenBank/DDBJ databases">
        <title>Whole genome shotgun sequence of Novosphingobium tardaugens NBRC 16725.</title>
        <authorList>
            <person name="Isaki S."/>
            <person name="Hosoyama A."/>
            <person name="Tsuchikane K."/>
            <person name="Katsumata H."/>
            <person name="Ando Y."/>
            <person name="Yamazaki S."/>
            <person name="Fujita N."/>
        </authorList>
    </citation>
    <scope>NUCLEOTIDE SEQUENCE [LARGE SCALE GENOMIC DNA]</scope>
    <source>
        <strain evidence="2 3">NBRC 16725</strain>
    </source>
</reference>
<dbReference type="InterPro" id="IPR027417">
    <property type="entry name" value="P-loop_NTPase"/>
</dbReference>
<dbReference type="Proteomes" id="UP000016568">
    <property type="component" value="Unassembled WGS sequence"/>
</dbReference>
<gene>
    <name evidence="2" type="ORF">NT2_08_01280</name>
</gene>
<evidence type="ECO:0000313" key="2">
    <source>
        <dbReference type="EMBL" id="GAD50341.1"/>
    </source>
</evidence>
<organism evidence="2 3">
    <name type="scientific">Caenibius tardaugens NBRC 16725</name>
    <dbReference type="NCBI Taxonomy" id="1219035"/>
    <lineage>
        <taxon>Bacteria</taxon>
        <taxon>Pseudomonadati</taxon>
        <taxon>Pseudomonadota</taxon>
        <taxon>Alphaproteobacteria</taxon>
        <taxon>Sphingomonadales</taxon>
        <taxon>Erythrobacteraceae</taxon>
        <taxon>Caenibius</taxon>
    </lineage>
</organism>
<evidence type="ECO:0000313" key="3">
    <source>
        <dbReference type="Proteomes" id="UP000016568"/>
    </source>
</evidence>
<evidence type="ECO:0000259" key="1">
    <source>
        <dbReference type="Pfam" id="PF00485"/>
    </source>
</evidence>
<dbReference type="EMBL" id="BASZ01000008">
    <property type="protein sequence ID" value="GAD50341.1"/>
    <property type="molecule type" value="Genomic_DNA"/>
</dbReference>
<dbReference type="PRINTS" id="PR00988">
    <property type="entry name" value="URIDINKINASE"/>
</dbReference>
<proteinExistence type="predicted"/>
<feature type="domain" description="Phosphoribulokinase/uridine kinase" evidence="1">
    <location>
        <begin position="34"/>
        <end position="148"/>
    </location>
</feature>
<dbReference type="InterPro" id="IPR006083">
    <property type="entry name" value="PRK/URK"/>
</dbReference>
<dbReference type="PANTHER" id="PTHR10285">
    <property type="entry name" value="URIDINE KINASE"/>
    <property type="match status" value="1"/>
</dbReference>
<keyword evidence="3" id="KW-1185">Reference proteome</keyword>
<dbReference type="GO" id="GO:0005524">
    <property type="term" value="F:ATP binding"/>
    <property type="evidence" value="ECO:0007669"/>
    <property type="project" value="InterPro"/>
</dbReference>
<dbReference type="AlphaFoldDB" id="U2YAD5"/>
<dbReference type="SUPFAM" id="SSF52540">
    <property type="entry name" value="P-loop containing nucleoside triphosphate hydrolases"/>
    <property type="match status" value="1"/>
</dbReference>
<dbReference type="RefSeq" id="WP_021691159.1">
    <property type="nucleotide sequence ID" value="NZ_BASZ01000008.1"/>
</dbReference>
<accession>U2YAD5</accession>
<protein>
    <recommendedName>
        <fullName evidence="1">Phosphoribulokinase/uridine kinase domain-containing protein</fullName>
    </recommendedName>
</protein>
<dbReference type="eggNOG" id="COG4240">
    <property type="taxonomic scope" value="Bacteria"/>
</dbReference>
<name>U2YAD5_9SPHN</name>